<dbReference type="EMBL" id="PGCI01000856">
    <property type="protein sequence ID" value="PLW13304.1"/>
    <property type="molecule type" value="Genomic_DNA"/>
</dbReference>
<evidence type="ECO:0000313" key="4">
    <source>
        <dbReference type="Proteomes" id="UP000235392"/>
    </source>
</evidence>
<comment type="caution">
    <text evidence="3">The sequence shown here is derived from an EMBL/GenBank/DDBJ whole genome shotgun (WGS) entry which is preliminary data.</text>
</comment>
<organism evidence="3 4">
    <name type="scientific">Puccinia coronata f. sp. avenae</name>
    <dbReference type="NCBI Taxonomy" id="200324"/>
    <lineage>
        <taxon>Eukaryota</taxon>
        <taxon>Fungi</taxon>
        <taxon>Dikarya</taxon>
        <taxon>Basidiomycota</taxon>
        <taxon>Pucciniomycotina</taxon>
        <taxon>Pucciniomycetes</taxon>
        <taxon>Pucciniales</taxon>
        <taxon>Pucciniaceae</taxon>
        <taxon>Puccinia</taxon>
    </lineage>
</organism>
<accession>A0A2N5SJB3</accession>
<reference evidence="3 4" key="1">
    <citation type="submission" date="2017-11" db="EMBL/GenBank/DDBJ databases">
        <title>De novo assembly and phasing of dikaryotic genomes from two isolates of Puccinia coronata f. sp. avenae, the causal agent of oat crown rust.</title>
        <authorList>
            <person name="Miller M.E."/>
            <person name="Zhang Y."/>
            <person name="Omidvar V."/>
            <person name="Sperschneider J."/>
            <person name="Schwessinger B."/>
            <person name="Raley C."/>
            <person name="Palmer J.M."/>
            <person name="Garnica D."/>
            <person name="Upadhyaya N."/>
            <person name="Rathjen J."/>
            <person name="Taylor J.M."/>
            <person name="Park R.F."/>
            <person name="Dodds P.N."/>
            <person name="Hirsch C.D."/>
            <person name="Kianian S.F."/>
            <person name="Figueroa M."/>
        </authorList>
    </citation>
    <scope>NUCLEOTIDE SEQUENCE [LARGE SCALE GENOMIC DNA]</scope>
    <source>
        <strain evidence="3">12SD80</strain>
    </source>
</reference>
<dbReference type="AlphaFoldDB" id="A0A2N5SJB3"/>
<evidence type="ECO:0000256" key="2">
    <source>
        <dbReference type="SAM" id="SignalP"/>
    </source>
</evidence>
<proteinExistence type="predicted"/>
<feature type="signal peptide" evidence="2">
    <location>
        <begin position="1"/>
        <end position="25"/>
    </location>
</feature>
<dbReference type="Proteomes" id="UP000235392">
    <property type="component" value="Unassembled WGS sequence"/>
</dbReference>
<protein>
    <submittedName>
        <fullName evidence="3">Uncharacterized protein</fullName>
    </submittedName>
</protein>
<keyword evidence="2" id="KW-0732">Signal</keyword>
<evidence type="ECO:0000256" key="1">
    <source>
        <dbReference type="SAM" id="MobiDB-lite"/>
    </source>
</evidence>
<name>A0A2N5SJB3_9BASI</name>
<feature type="region of interest" description="Disordered" evidence="1">
    <location>
        <begin position="87"/>
        <end position="136"/>
    </location>
</feature>
<evidence type="ECO:0000313" key="3">
    <source>
        <dbReference type="EMBL" id="PLW13304.1"/>
    </source>
</evidence>
<gene>
    <name evidence="3" type="ORF">PCASD_22185</name>
</gene>
<feature type="chain" id="PRO_5014710864" evidence="2">
    <location>
        <begin position="26"/>
        <end position="447"/>
    </location>
</feature>
<sequence length="447" mass="52133">MVAHGRLVVVSIVALLHTCFQDVNSRPLPPTEEHSSMEAWAWPYYPLELPDSLIYSYAEMPFGSGPEFPQFSYPEIDLSSLLHEYHQPTGSSTHDGLDYHHHHPSTSHAVSDYHSDLPSDHDMQHQHLNNLDEHGPGVVQQLNHQRQKDHGGHPNAFEVSSHISEMDFGFISTSVFPSSHKRVYLAEDDWGTGGIRVSNAITVLKDRIQMAQKNWEDLLTEIDIRNKQFFIYFTSTPWAIGKFLGQLRKHTSYPKMRNQHASLLQWLSQQLETLAQLNDPHGPNVASALSPFQEKLLLFLKTDRESSEQSRDRWQTILPPPKTTEQGQNWRHLTPLRASRGSASLAELAIHALGSYYKQFNLEKWCKLYKTDDQFVRTFLRMKVQEYHRNINKHHADQWEQLNILPWEEKDQFDRDRNVQQILKDFDTYLQRRMHVDRKFADIFTLR</sequence>
<feature type="compositionally biased region" description="Basic and acidic residues" evidence="1">
    <location>
        <begin position="111"/>
        <end position="135"/>
    </location>
</feature>